<dbReference type="GO" id="GO:0005975">
    <property type="term" value="P:carbohydrate metabolic process"/>
    <property type="evidence" value="ECO:0007669"/>
    <property type="project" value="InterPro"/>
</dbReference>
<sequence length="474" mass="51614">MMNFPLSRRNFATAASLLPIACTAPGKSVIGTSQTPDVPGAINPLVKRRADAQVFLHEDGWYYMTGSVPEYDRLVLRRSKTLAGLTDAEERVLWHHESSGPMSGFLWAPELHLIAGKWVMYFAAGPSGGGEDVFRIRTYAVVCDGPDPMTGGWSVLGEFKAPWDSFNLDSTSFVHRGVRYFAWAQREPGIETNSNLYIAPMKDALTLSAPAARLTVPTLDWEVRGYKVAEAPAVIVKNGRLFMSYSASATDARYCLGLLSIGETDNLMDPRAWTKSPEPVFVTCRETSVYGPGHNSFTTDEQGRDILVYHGRDYEKIEGDPLFNPDRHTRIQRLYFDGNGNPDFGVPVGNGALPERFIPAVRRTVRLAAEGARLSVSDASLPQTQFRSVEAGEGTVQLVPILKPDHCLVAGGDGSVSLVPLSATEAARFRREVGPASGTVRFASSAFEGRALAHAGDRVVLADAYDASVAWLAD</sequence>
<reference evidence="7 8" key="1">
    <citation type="submission" date="2014-03" db="EMBL/GenBank/DDBJ databases">
        <title>Whole genome sequence of Novosphingobium resinovorum KF1.</title>
        <authorList>
            <person name="Gan H.M."/>
            <person name="Gan H.Y."/>
            <person name="Chew T.H."/>
            <person name="Savka M.A."/>
        </authorList>
    </citation>
    <scope>NUCLEOTIDE SEQUENCE [LARGE SCALE GENOMIC DNA]</scope>
    <source>
        <strain evidence="7 8">KF1</strain>
    </source>
</reference>
<dbReference type="InterPro" id="IPR023296">
    <property type="entry name" value="Glyco_hydro_beta-prop_sf"/>
</dbReference>
<evidence type="ECO:0000256" key="6">
    <source>
        <dbReference type="RuleBase" id="RU361187"/>
    </source>
</evidence>
<organism evidence="7 8">
    <name type="scientific">Novosphingobium resinovorum</name>
    <dbReference type="NCBI Taxonomy" id="158500"/>
    <lineage>
        <taxon>Bacteria</taxon>
        <taxon>Pseudomonadati</taxon>
        <taxon>Pseudomonadota</taxon>
        <taxon>Alphaproteobacteria</taxon>
        <taxon>Sphingomonadales</taxon>
        <taxon>Sphingomonadaceae</taxon>
        <taxon>Novosphingobium</taxon>
    </lineage>
</organism>
<evidence type="ECO:0000256" key="4">
    <source>
        <dbReference type="ARBA" id="ARBA00023295"/>
    </source>
</evidence>
<dbReference type="eggNOG" id="COG3940">
    <property type="taxonomic scope" value="Bacteria"/>
</dbReference>
<keyword evidence="3 6" id="KW-0378">Hydrolase</keyword>
<evidence type="ECO:0000256" key="1">
    <source>
        <dbReference type="ARBA" id="ARBA00009865"/>
    </source>
</evidence>
<evidence type="ECO:0000313" key="8">
    <source>
        <dbReference type="Proteomes" id="UP000024329"/>
    </source>
</evidence>
<dbReference type="SUPFAM" id="SSF75005">
    <property type="entry name" value="Arabinanase/levansucrase/invertase"/>
    <property type="match status" value="1"/>
</dbReference>
<evidence type="ECO:0000256" key="3">
    <source>
        <dbReference type="ARBA" id="ARBA00022801"/>
    </source>
</evidence>
<dbReference type="PANTHER" id="PTHR43817:SF1">
    <property type="entry name" value="HYDROLASE, FAMILY 43, PUTATIVE (AFU_ORTHOLOGUE AFUA_3G01660)-RELATED"/>
    <property type="match status" value="1"/>
</dbReference>
<protein>
    <submittedName>
        <fullName evidence="7">Alpha-N-arabinofuranosidase</fullName>
    </submittedName>
</protein>
<keyword evidence="4 6" id="KW-0326">Glycosidase</keyword>
<dbReference type="CDD" id="cd18817">
    <property type="entry name" value="GH43f_LbAraf43-like"/>
    <property type="match status" value="1"/>
</dbReference>
<proteinExistence type="inferred from homology"/>
<dbReference type="STRING" id="158500.BES08_06860"/>
<dbReference type="Proteomes" id="UP000024329">
    <property type="component" value="Unassembled WGS sequence"/>
</dbReference>
<dbReference type="PATRIC" id="fig|158500.4.peg.1281"/>
<gene>
    <name evidence="7" type="ORF">BV97_01247</name>
</gene>
<dbReference type="EMBL" id="JFYZ01000003">
    <property type="protein sequence ID" value="EZP83144.1"/>
    <property type="molecule type" value="Genomic_DNA"/>
</dbReference>
<dbReference type="PANTHER" id="PTHR43817">
    <property type="entry name" value="GLYCOSYL HYDROLASE"/>
    <property type="match status" value="1"/>
</dbReference>
<dbReference type="GO" id="GO:0004553">
    <property type="term" value="F:hydrolase activity, hydrolyzing O-glycosyl compounds"/>
    <property type="evidence" value="ECO:0007669"/>
    <property type="project" value="InterPro"/>
</dbReference>
<dbReference type="Pfam" id="PF04616">
    <property type="entry name" value="Glyco_hydro_43"/>
    <property type="match status" value="1"/>
</dbReference>
<evidence type="ECO:0000256" key="5">
    <source>
        <dbReference type="PIRSR" id="PIRSR606710-2"/>
    </source>
</evidence>
<keyword evidence="2" id="KW-0732">Signal</keyword>
<accession>A0A031K1Q3</accession>
<evidence type="ECO:0000313" key="7">
    <source>
        <dbReference type="EMBL" id="EZP83144.1"/>
    </source>
</evidence>
<feature type="site" description="Important for catalytic activity, responsible for pKa modulation of the active site Glu and correct orientation of both the proton donor and substrate" evidence="5">
    <location>
        <position position="169"/>
    </location>
</feature>
<dbReference type="InterPro" id="IPR006710">
    <property type="entry name" value="Glyco_hydro_43"/>
</dbReference>
<dbReference type="Gene3D" id="2.115.10.20">
    <property type="entry name" value="Glycosyl hydrolase domain, family 43"/>
    <property type="match status" value="1"/>
</dbReference>
<evidence type="ECO:0000256" key="2">
    <source>
        <dbReference type="ARBA" id="ARBA00022729"/>
    </source>
</evidence>
<name>A0A031K1Q3_9SPHN</name>
<dbReference type="AlphaFoldDB" id="A0A031K1Q3"/>
<comment type="caution">
    <text evidence="7">The sequence shown here is derived from an EMBL/GenBank/DDBJ whole genome shotgun (WGS) entry which is preliminary data.</text>
</comment>
<comment type="similarity">
    <text evidence="1 6">Belongs to the glycosyl hydrolase 43 family.</text>
</comment>